<feature type="region of interest" description="Disordered" evidence="3">
    <location>
        <begin position="207"/>
        <end position="238"/>
    </location>
</feature>
<feature type="compositionally biased region" description="Polar residues" evidence="3">
    <location>
        <begin position="229"/>
        <end position="238"/>
    </location>
</feature>
<dbReference type="OMA" id="TEAIPRW"/>
<dbReference type="Ensembl" id="ENSPLOT00000029606.1">
    <property type="protein sequence ID" value="ENSPLOP00000026812.1"/>
    <property type="gene ID" value="ENSPLOG00000019683.1"/>
</dbReference>
<dbReference type="Proteomes" id="UP000694399">
    <property type="component" value="Chromosome B4"/>
</dbReference>
<dbReference type="Pfam" id="PF02994">
    <property type="entry name" value="Transposase_22"/>
    <property type="match status" value="1"/>
</dbReference>
<dbReference type="Gene3D" id="3.30.250.20">
    <property type="entry name" value="L1 transposable element, C-terminal domain"/>
    <property type="match status" value="1"/>
</dbReference>
<sequence length="238" mass="27847">MEKEEAEKKRDKKIQEYEGKIRELSDTLKRNNIRIIGIPEEEERGKGAEGVLEEIIAENFPELGKEKGIEIQEAQRTPFRCNLNRSSARHIIVKLAKYKDKEKILKAARDKRALTYKGRPIRLVTDLSFETWQARKAWHDIFSVLNRKNMQPRILYPASLSFRIEGEIKVFPNKQRSVNEQQRLLFQPAKQVIIFFSVYLFILRERERERERESASRGGAEREGERESQTVSASQCGA</sequence>
<proteinExistence type="inferred from homology"/>
<evidence type="ECO:0000313" key="6">
    <source>
        <dbReference type="Ensembl" id="ENSPLOP00000026812.1"/>
    </source>
</evidence>
<evidence type="ECO:0000259" key="5">
    <source>
        <dbReference type="Pfam" id="PF17490"/>
    </source>
</evidence>
<dbReference type="FunFam" id="3.30.70.1820:FF:000002">
    <property type="entry name" value="LINE-1 retrotransposable element ORF1 protein"/>
    <property type="match status" value="1"/>
</dbReference>
<evidence type="ECO:0000313" key="7">
    <source>
        <dbReference type="Proteomes" id="UP000694399"/>
    </source>
</evidence>
<dbReference type="InterPro" id="IPR035300">
    <property type="entry name" value="L1_dsRBD"/>
</dbReference>
<reference evidence="6" key="2">
    <citation type="submission" date="2025-08" db="UniProtKB">
        <authorList>
            <consortium name="Ensembl"/>
        </authorList>
    </citation>
    <scope>IDENTIFICATION</scope>
</reference>
<protein>
    <recommendedName>
        <fullName evidence="8">L1 transposable element RRM domain-containing protein</fullName>
    </recommendedName>
</protein>
<reference evidence="6" key="1">
    <citation type="journal article" date="2019" name="bioRxiv">
        <title>Long live the king: chromosome-level assembly of the lion (Panthera leo) using linked-read, Hi-C, and long read data.</title>
        <authorList>
            <person name="Armstrong E.E."/>
            <person name="Taylor R.W."/>
            <person name="Miller D.E."/>
            <person name="Kaelin C."/>
            <person name="Barsh G."/>
            <person name="Hadly E.A."/>
            <person name="Petrov D."/>
        </authorList>
    </citation>
    <scope>NUCLEOTIDE SEQUENCE [LARGE SCALE GENOMIC DNA]</scope>
</reference>
<keyword evidence="7" id="KW-1185">Reference proteome</keyword>
<reference evidence="6" key="3">
    <citation type="submission" date="2025-09" db="UniProtKB">
        <authorList>
            <consortium name="Ensembl"/>
        </authorList>
    </citation>
    <scope>IDENTIFICATION</scope>
</reference>
<evidence type="ECO:0000256" key="2">
    <source>
        <dbReference type="SAM" id="Coils"/>
    </source>
</evidence>
<dbReference type="InterPro" id="IPR043636">
    <property type="entry name" value="L1_RRM_dom"/>
</dbReference>
<dbReference type="GeneTree" id="ENSGT01150000286982"/>
<dbReference type="Gene3D" id="3.30.70.1820">
    <property type="entry name" value="L1 transposable element, RRM domain"/>
    <property type="match status" value="1"/>
</dbReference>
<dbReference type="Pfam" id="PF17490">
    <property type="entry name" value="Tnp_22_dsRBD"/>
    <property type="match status" value="1"/>
</dbReference>
<accession>A0A8C8XY48</accession>
<evidence type="ECO:0008006" key="8">
    <source>
        <dbReference type="Google" id="ProtNLM"/>
    </source>
</evidence>
<evidence type="ECO:0000256" key="1">
    <source>
        <dbReference type="ARBA" id="ARBA00061640"/>
    </source>
</evidence>
<keyword evidence="2" id="KW-0175">Coiled coil</keyword>
<evidence type="ECO:0000259" key="4">
    <source>
        <dbReference type="Pfam" id="PF02994"/>
    </source>
</evidence>
<feature type="coiled-coil region" evidence="2">
    <location>
        <begin position="3"/>
        <end position="34"/>
    </location>
</feature>
<comment type="similarity">
    <text evidence="1">Belongs to the transposase 22 family.</text>
</comment>
<feature type="compositionally biased region" description="Basic and acidic residues" evidence="3">
    <location>
        <begin position="207"/>
        <end position="228"/>
    </location>
</feature>
<organism evidence="6 7">
    <name type="scientific">Panthera leo</name>
    <name type="common">Lion</name>
    <dbReference type="NCBI Taxonomy" id="9689"/>
    <lineage>
        <taxon>Eukaryota</taxon>
        <taxon>Metazoa</taxon>
        <taxon>Chordata</taxon>
        <taxon>Craniata</taxon>
        <taxon>Vertebrata</taxon>
        <taxon>Euteleostomi</taxon>
        <taxon>Mammalia</taxon>
        <taxon>Eutheria</taxon>
        <taxon>Laurasiatheria</taxon>
        <taxon>Carnivora</taxon>
        <taxon>Feliformia</taxon>
        <taxon>Felidae</taxon>
        <taxon>Pantherinae</taxon>
        <taxon>Panthera</taxon>
    </lineage>
</organism>
<dbReference type="InterPro" id="IPR042566">
    <property type="entry name" value="L1_C"/>
</dbReference>
<feature type="domain" description="L1 transposable element RRM" evidence="4">
    <location>
        <begin position="30"/>
        <end position="126"/>
    </location>
</feature>
<dbReference type="AlphaFoldDB" id="A0A8C8XY48"/>
<dbReference type="InterPro" id="IPR004244">
    <property type="entry name" value="Transposase_22"/>
</dbReference>
<name>A0A8C8XY48_PANLE</name>
<feature type="domain" description="L1 transposable element dsRBD-like" evidence="5">
    <location>
        <begin position="130"/>
        <end position="175"/>
    </location>
</feature>
<evidence type="ECO:0000256" key="3">
    <source>
        <dbReference type="SAM" id="MobiDB-lite"/>
    </source>
</evidence>
<dbReference type="PANTHER" id="PTHR11505">
    <property type="entry name" value="L1 TRANSPOSABLE ELEMENT-RELATED"/>
    <property type="match status" value="1"/>
</dbReference>